<dbReference type="EC" id="2.7.1.31" evidence="5"/>
<protein>
    <submittedName>
        <fullName evidence="5">Glycerate kinase</fullName>
        <ecNumber evidence="5">2.7.1.31</ecNumber>
    </submittedName>
</protein>
<dbReference type="GO" id="GO:0008887">
    <property type="term" value="F:glycerate kinase activity"/>
    <property type="evidence" value="ECO:0007669"/>
    <property type="project" value="UniProtKB-UniRule"/>
</dbReference>
<dbReference type="InterPro" id="IPR018197">
    <property type="entry name" value="Glycerate_kinase_RE-like"/>
</dbReference>
<evidence type="ECO:0000256" key="1">
    <source>
        <dbReference type="ARBA" id="ARBA00006284"/>
    </source>
</evidence>
<dbReference type="Gene3D" id="3.40.50.10350">
    <property type="entry name" value="Glycerate kinase, domain 1"/>
    <property type="match status" value="1"/>
</dbReference>
<dbReference type="Gene3D" id="3.90.1510.10">
    <property type="entry name" value="Glycerate kinase, domain 2"/>
    <property type="match status" value="1"/>
</dbReference>
<accession>A0AAU8J168</accession>
<keyword evidence="2 4" id="KW-0808">Transferase</keyword>
<dbReference type="EMBL" id="CP159534">
    <property type="protein sequence ID" value="XCJ74221.1"/>
    <property type="molecule type" value="Genomic_DNA"/>
</dbReference>
<gene>
    <name evidence="5" type="ORF">ABII15_31510</name>
</gene>
<proteinExistence type="inferred from homology"/>
<dbReference type="AlphaFoldDB" id="A0AAU8J168"/>
<evidence type="ECO:0000256" key="3">
    <source>
        <dbReference type="ARBA" id="ARBA00022777"/>
    </source>
</evidence>
<name>A0AAU8J168_9ACTN</name>
<dbReference type="InterPro" id="IPR004381">
    <property type="entry name" value="Glycerate_kinase"/>
</dbReference>
<dbReference type="KEGG" id="stac:ABII15_31510"/>
<dbReference type="Pfam" id="PF02595">
    <property type="entry name" value="Gly_kinase"/>
    <property type="match status" value="1"/>
</dbReference>
<organism evidence="5">
    <name type="scientific">Streptomyces tabacisoli</name>
    <dbReference type="NCBI Taxonomy" id="3156398"/>
    <lineage>
        <taxon>Bacteria</taxon>
        <taxon>Bacillati</taxon>
        <taxon>Actinomycetota</taxon>
        <taxon>Actinomycetes</taxon>
        <taxon>Kitasatosporales</taxon>
        <taxon>Streptomycetaceae</taxon>
        <taxon>Streptomyces</taxon>
    </lineage>
</organism>
<dbReference type="InterPro" id="IPR018193">
    <property type="entry name" value="Glyc_kinase_flavodox-like_fold"/>
</dbReference>
<sequence length="383" mass="37512">MADAAQAARHVLIAADKFKGSLTAVQVAQRVTAGLRRVAPEVTVESVPVADGGDGTVAAAVAAGFERREARVTGPLGEPVTAAWALRDGTAVVEMAEASGLQLLPEGEFAPLTATTYGSGEVIAAALDAGARTIVFGVGGSATTDGGAGMLAALGARFLDGSGAPVGPGGGALAALASADLSGLDPRLADVDVVLASDVDNPLTGPKGAPAVYGPQKGASPEDVAELDAALGHYAKILSESVGPAALEHAEAAGAGAAGGIGYGALVGLGARFRAGIEVMLDVLGFAPALAGATLVITGEGSLDEQTLHGKAPAGVASAARAAGIEVVAVCGRLALPAEALGRAGIRRAYALTDLEPDVARCIADAGPLLETLAEQIAADFLR</sequence>
<evidence type="ECO:0000313" key="5">
    <source>
        <dbReference type="EMBL" id="XCJ74221.1"/>
    </source>
</evidence>
<evidence type="ECO:0000256" key="4">
    <source>
        <dbReference type="PIRNR" id="PIRNR006078"/>
    </source>
</evidence>
<dbReference type="PANTHER" id="PTHR21599:SF0">
    <property type="entry name" value="GLYCERATE KINASE"/>
    <property type="match status" value="1"/>
</dbReference>
<dbReference type="PANTHER" id="PTHR21599">
    <property type="entry name" value="GLYCERATE KINASE"/>
    <property type="match status" value="1"/>
</dbReference>
<keyword evidence="3 4" id="KW-0418">Kinase</keyword>
<reference evidence="5" key="1">
    <citation type="submission" date="2024-06" db="EMBL/GenBank/DDBJ databases">
        <title>Streptomyces sp. strain HUAS MG91 genome sequences.</title>
        <authorList>
            <person name="Mo P."/>
        </authorList>
    </citation>
    <scope>NUCLEOTIDE SEQUENCE</scope>
    <source>
        <strain evidence="5">HUAS MG91</strain>
    </source>
</reference>
<dbReference type="InterPro" id="IPR036129">
    <property type="entry name" value="Glycerate_kinase_sf"/>
</dbReference>
<dbReference type="RefSeq" id="WP_353945667.1">
    <property type="nucleotide sequence ID" value="NZ_CP159534.1"/>
</dbReference>
<dbReference type="GO" id="GO:0031388">
    <property type="term" value="P:organic acid phosphorylation"/>
    <property type="evidence" value="ECO:0007669"/>
    <property type="project" value="UniProtKB-UniRule"/>
</dbReference>
<dbReference type="NCBIfam" id="TIGR00045">
    <property type="entry name" value="glycerate kinase"/>
    <property type="match status" value="1"/>
</dbReference>
<dbReference type="SUPFAM" id="SSF110738">
    <property type="entry name" value="Glycerate kinase I"/>
    <property type="match status" value="1"/>
</dbReference>
<dbReference type="PIRSF" id="PIRSF006078">
    <property type="entry name" value="GlxK"/>
    <property type="match status" value="1"/>
</dbReference>
<evidence type="ECO:0000256" key="2">
    <source>
        <dbReference type="ARBA" id="ARBA00022679"/>
    </source>
</evidence>
<comment type="similarity">
    <text evidence="1 4">Belongs to the glycerate kinase type-1 family.</text>
</comment>